<evidence type="ECO:0000313" key="3">
    <source>
        <dbReference type="Proteomes" id="UP000218067"/>
    </source>
</evidence>
<gene>
    <name evidence="2" type="ORF">SHTP_3163</name>
</gene>
<dbReference type="CDD" id="cd06154">
    <property type="entry name" value="YjgF_YER057c_UK114_like_6"/>
    <property type="match status" value="1"/>
</dbReference>
<dbReference type="EMBL" id="AP017624">
    <property type="protein sequence ID" value="BAV42213.1"/>
    <property type="molecule type" value="Genomic_DNA"/>
</dbReference>
<dbReference type="InterPro" id="IPR006175">
    <property type="entry name" value="YjgF/YER057c/UK114"/>
</dbReference>
<sequence>MTRMSTSRTIISSESDFESAVGYSRAVRIGPHVAVAETTGNGPAGDIAAQTRDALRRIEVALTDAGASLADVIRTRIYVTDISRWREVGDVHAQVFGHIRPVATMGEVSALIAPDLLVEIEADAYVQSPGGQPSPETDPKVPSGPGR</sequence>
<evidence type="ECO:0000313" key="2">
    <source>
        <dbReference type="EMBL" id="BAV42213.1"/>
    </source>
</evidence>
<accession>A0A1B4Y5C0</accession>
<organism evidence="2 3">
    <name type="scientific">Mycobacterium ulcerans subsp. shinshuense</name>
    <dbReference type="NCBI Taxonomy" id="1124626"/>
    <lineage>
        <taxon>Bacteria</taxon>
        <taxon>Bacillati</taxon>
        <taxon>Actinomycetota</taxon>
        <taxon>Actinomycetes</taxon>
        <taxon>Mycobacteriales</taxon>
        <taxon>Mycobacteriaceae</taxon>
        <taxon>Mycobacterium</taxon>
        <taxon>Mycobacterium ulcerans group</taxon>
    </lineage>
</organism>
<dbReference type="SUPFAM" id="SSF55298">
    <property type="entry name" value="YjgF-like"/>
    <property type="match status" value="1"/>
</dbReference>
<dbReference type="InterPro" id="IPR035959">
    <property type="entry name" value="RutC-like_sf"/>
</dbReference>
<proteinExistence type="predicted"/>
<dbReference type="Pfam" id="PF01042">
    <property type="entry name" value="Ribonuc_L-PSP"/>
    <property type="match status" value="1"/>
</dbReference>
<name>A0A1B4Y5C0_MYCUL</name>
<dbReference type="PANTHER" id="PTHR43857">
    <property type="entry name" value="BLR7761 PROTEIN"/>
    <property type="match status" value="1"/>
</dbReference>
<protein>
    <submittedName>
        <fullName evidence="2">Endoribonuclease L-PSP domain containing protein</fullName>
    </submittedName>
</protein>
<dbReference type="AlphaFoldDB" id="A0A1B4Y5C0"/>
<dbReference type="PANTHER" id="PTHR43857:SF1">
    <property type="entry name" value="YJGH FAMILY PROTEIN"/>
    <property type="match status" value="1"/>
</dbReference>
<evidence type="ECO:0000256" key="1">
    <source>
        <dbReference type="SAM" id="MobiDB-lite"/>
    </source>
</evidence>
<dbReference type="Proteomes" id="UP000218067">
    <property type="component" value="Chromosome"/>
</dbReference>
<reference evidence="2 3" key="1">
    <citation type="submission" date="2016-08" db="EMBL/GenBank/DDBJ databases">
        <title>Complete genome sequence of Mycobacterium shinshuense, a subspecies of M. ulcerans.</title>
        <authorList>
            <person name="Yoshida M."/>
            <person name="Ogura Y."/>
            <person name="Hayashi T."/>
            <person name="Hoshino Y."/>
        </authorList>
    </citation>
    <scope>NUCLEOTIDE SEQUENCE [LARGE SCALE GENOMIC DNA]</scope>
    <source>
        <strain evidence="3">ATCC 33728</strain>
    </source>
</reference>
<dbReference type="Gene3D" id="3.30.1330.40">
    <property type="entry name" value="RutC-like"/>
    <property type="match status" value="1"/>
</dbReference>
<feature type="region of interest" description="Disordered" evidence="1">
    <location>
        <begin position="125"/>
        <end position="147"/>
    </location>
</feature>